<dbReference type="Pfam" id="PF12679">
    <property type="entry name" value="ABC2_membrane_2"/>
    <property type="match status" value="1"/>
</dbReference>
<dbReference type="PANTHER" id="PTHR37305">
    <property type="entry name" value="INTEGRAL MEMBRANE PROTEIN-RELATED"/>
    <property type="match status" value="1"/>
</dbReference>
<reference evidence="3 4" key="1">
    <citation type="submission" date="2019-10" db="EMBL/GenBank/DDBJ databases">
        <title>Alkalibaculum tamaniensis sp.nov., a new alkaliphilic acetogen, isolated on methoxylated aromatics from a mud volcano.</title>
        <authorList>
            <person name="Khomyakova M.A."/>
            <person name="Merkel A.Y."/>
            <person name="Bonch-Osmolovskaya E.A."/>
            <person name="Slobodkin A.I."/>
        </authorList>
    </citation>
    <scope>NUCLEOTIDE SEQUENCE [LARGE SCALE GENOMIC DNA]</scope>
    <source>
        <strain evidence="3 4">M08DMB</strain>
    </source>
</reference>
<dbReference type="GO" id="GO:0140359">
    <property type="term" value="F:ABC-type transporter activity"/>
    <property type="evidence" value="ECO:0007669"/>
    <property type="project" value="InterPro"/>
</dbReference>
<dbReference type="RefSeq" id="WP_152800988.1">
    <property type="nucleotide sequence ID" value="NZ_WHNX01000002.1"/>
</dbReference>
<feature type="transmembrane region" description="Helical" evidence="2">
    <location>
        <begin position="297"/>
        <end position="318"/>
    </location>
</feature>
<keyword evidence="2" id="KW-0812">Transmembrane</keyword>
<organism evidence="3 4">
    <name type="scientific">Alkalibaculum sporogenes</name>
    <dbReference type="NCBI Taxonomy" id="2655001"/>
    <lineage>
        <taxon>Bacteria</taxon>
        <taxon>Bacillati</taxon>
        <taxon>Bacillota</taxon>
        <taxon>Clostridia</taxon>
        <taxon>Eubacteriales</taxon>
        <taxon>Eubacteriaceae</taxon>
        <taxon>Alkalibaculum</taxon>
    </lineage>
</organism>
<keyword evidence="2" id="KW-1133">Transmembrane helix</keyword>
<feature type="transmembrane region" description="Helical" evidence="2">
    <location>
        <begin position="18"/>
        <end position="36"/>
    </location>
</feature>
<comment type="caution">
    <text evidence="3">The sequence shown here is derived from an EMBL/GenBank/DDBJ whole genome shotgun (WGS) entry which is preliminary data.</text>
</comment>
<keyword evidence="2" id="KW-0472">Membrane</keyword>
<protein>
    <submittedName>
        <fullName evidence="3">ABC transporter permease subunit</fullName>
    </submittedName>
</protein>
<feature type="transmembrane region" description="Helical" evidence="2">
    <location>
        <begin position="377"/>
        <end position="401"/>
    </location>
</feature>
<dbReference type="AlphaFoldDB" id="A0A6A7K507"/>
<accession>A0A6A7K507</accession>
<feature type="transmembrane region" description="Helical" evidence="2">
    <location>
        <begin position="324"/>
        <end position="344"/>
    </location>
</feature>
<feature type="transmembrane region" description="Helical" evidence="2">
    <location>
        <begin position="222"/>
        <end position="248"/>
    </location>
</feature>
<feature type="coiled-coil region" evidence="1">
    <location>
        <begin position="78"/>
        <end position="105"/>
    </location>
</feature>
<dbReference type="PANTHER" id="PTHR37305:SF1">
    <property type="entry name" value="MEMBRANE PROTEIN"/>
    <property type="match status" value="1"/>
</dbReference>
<dbReference type="Proteomes" id="UP000440004">
    <property type="component" value="Unassembled WGS sequence"/>
</dbReference>
<evidence type="ECO:0000256" key="2">
    <source>
        <dbReference type="SAM" id="Phobius"/>
    </source>
</evidence>
<name>A0A6A7K507_9FIRM</name>
<dbReference type="EMBL" id="WHNX01000002">
    <property type="protein sequence ID" value="MPW24478.1"/>
    <property type="molecule type" value="Genomic_DNA"/>
</dbReference>
<evidence type="ECO:0000313" key="4">
    <source>
        <dbReference type="Proteomes" id="UP000440004"/>
    </source>
</evidence>
<gene>
    <name evidence="3" type="ORF">GC105_01550</name>
</gene>
<sequence length="407" mass="45922">MITLIRQELYKLFMRKKTFVVLIGLILLTGFITYGFKSNAENMKKYDTPEFQIENIESNIIYLETEKNNIPQDIESDEVKTSEYLEDLDREINQLESEKALIMSTIGEDIDWRDTLDQKIKQQEKMILEDGANVNASELAQMNLQLDELQYLRDNQIEPQEYHDFNGFIFINQLISTLGQVFLFIGIAVFAADMVSGECTPPTLKLLLAQPVSRGKVILSKFIAIVIASVSLIILVEILAFIFVGMIYGFGDSSYPSIVGTAYQFDTSIFLENGGHPLTMVPNSGEIIPVWQYTIKLFLIQGLFIVTITSFVFMISTLVKSSMVSMGTSVVSLIAATIIFQFSALQRLGKYFFTSYSSLDGLITGNIAMYYNNPSMTGSLGIIVNVGWIILCYLVAHTYFIKKDFLI</sequence>
<dbReference type="GO" id="GO:0005886">
    <property type="term" value="C:plasma membrane"/>
    <property type="evidence" value="ECO:0007669"/>
    <property type="project" value="UniProtKB-SubCell"/>
</dbReference>
<keyword evidence="1" id="KW-0175">Coiled coil</keyword>
<evidence type="ECO:0000313" key="3">
    <source>
        <dbReference type="EMBL" id="MPW24478.1"/>
    </source>
</evidence>
<proteinExistence type="predicted"/>
<feature type="transmembrane region" description="Helical" evidence="2">
    <location>
        <begin position="169"/>
        <end position="192"/>
    </location>
</feature>
<keyword evidence="4" id="KW-1185">Reference proteome</keyword>
<evidence type="ECO:0000256" key="1">
    <source>
        <dbReference type="SAM" id="Coils"/>
    </source>
</evidence>